<proteinExistence type="predicted"/>
<dbReference type="InterPro" id="IPR008475">
    <property type="entry name" value="PLipase_C_C"/>
</dbReference>
<dbReference type="InterPro" id="IPR007312">
    <property type="entry name" value="Phosphoesterase"/>
</dbReference>
<keyword evidence="1" id="KW-0378">Hydrolase</keyword>
<name>A0AA37WA22_9PROT</name>
<accession>A0AA37WA22</accession>
<dbReference type="CDD" id="cd16014">
    <property type="entry name" value="PLC"/>
    <property type="match status" value="1"/>
</dbReference>
<dbReference type="NCBIfam" id="TIGR03396">
    <property type="entry name" value="PC_PLC"/>
    <property type="match status" value="1"/>
</dbReference>
<dbReference type="GO" id="GO:0016042">
    <property type="term" value="P:lipid catabolic process"/>
    <property type="evidence" value="ECO:0007669"/>
    <property type="project" value="InterPro"/>
</dbReference>
<evidence type="ECO:0000313" key="4">
    <source>
        <dbReference type="EMBL" id="GLQ83288.1"/>
    </source>
</evidence>
<keyword evidence="5" id="KW-1185">Reference proteome</keyword>
<organism evidence="4 5">
    <name type="scientific">Gluconobacter sphaericus NBRC 12467</name>
    <dbReference type="NCBI Taxonomy" id="1307951"/>
    <lineage>
        <taxon>Bacteria</taxon>
        <taxon>Pseudomonadati</taxon>
        <taxon>Pseudomonadota</taxon>
        <taxon>Alphaproteobacteria</taxon>
        <taxon>Acetobacterales</taxon>
        <taxon>Acetobacteraceae</taxon>
        <taxon>Gluconobacter</taxon>
    </lineage>
</organism>
<comment type="caution">
    <text evidence="4">The sequence shown here is derived from an EMBL/GenBank/DDBJ whole genome shotgun (WGS) entry which is preliminary data.</text>
</comment>
<dbReference type="Gene3D" id="3.40.720.10">
    <property type="entry name" value="Alkaline Phosphatase, subunit A"/>
    <property type="match status" value="2"/>
</dbReference>
<dbReference type="AlphaFoldDB" id="A0AA37WA22"/>
<evidence type="ECO:0000256" key="1">
    <source>
        <dbReference type="ARBA" id="ARBA00022801"/>
    </source>
</evidence>
<dbReference type="PANTHER" id="PTHR31956">
    <property type="entry name" value="NON-SPECIFIC PHOSPHOLIPASE C4-RELATED"/>
    <property type="match status" value="1"/>
</dbReference>
<dbReference type="Pfam" id="PF04185">
    <property type="entry name" value="Phosphoesterase"/>
    <property type="match status" value="1"/>
</dbReference>
<evidence type="ECO:0000313" key="5">
    <source>
        <dbReference type="Proteomes" id="UP001156708"/>
    </source>
</evidence>
<reference evidence="5" key="1">
    <citation type="journal article" date="2019" name="Int. J. Syst. Evol. Microbiol.">
        <title>The Global Catalogue of Microorganisms (GCM) 10K type strain sequencing project: providing services to taxonomists for standard genome sequencing and annotation.</title>
        <authorList>
            <consortium name="The Broad Institute Genomics Platform"/>
            <consortium name="The Broad Institute Genome Sequencing Center for Infectious Disease"/>
            <person name="Wu L."/>
            <person name="Ma J."/>
        </authorList>
    </citation>
    <scope>NUCLEOTIDE SEQUENCE [LARGE SCALE GENOMIC DNA]</scope>
    <source>
        <strain evidence="5">NBRC 12467</strain>
    </source>
</reference>
<evidence type="ECO:0000259" key="3">
    <source>
        <dbReference type="Pfam" id="PF05506"/>
    </source>
</evidence>
<dbReference type="Proteomes" id="UP001156708">
    <property type="component" value="Unassembled WGS sequence"/>
</dbReference>
<gene>
    <name evidence="4" type="ORF">GCM10007872_01960</name>
</gene>
<evidence type="ECO:0000256" key="2">
    <source>
        <dbReference type="SAM" id="MobiDB-lite"/>
    </source>
</evidence>
<dbReference type="InterPro" id="IPR017850">
    <property type="entry name" value="Alkaline_phosphatase_core_sf"/>
</dbReference>
<dbReference type="EMBL" id="BSNZ01000003">
    <property type="protein sequence ID" value="GLQ83288.1"/>
    <property type="molecule type" value="Genomic_DNA"/>
</dbReference>
<feature type="region of interest" description="Disordered" evidence="2">
    <location>
        <begin position="655"/>
        <end position="674"/>
    </location>
</feature>
<dbReference type="Pfam" id="PF05506">
    <property type="entry name" value="PLipase_C_C"/>
    <property type="match status" value="1"/>
</dbReference>
<feature type="domain" description="Bacterial phospholipase C C-terminal" evidence="3">
    <location>
        <begin position="481"/>
        <end position="561"/>
    </location>
</feature>
<dbReference type="InterPro" id="IPR017767">
    <property type="entry name" value="PC-PLC"/>
</dbReference>
<sequence>MALLPDNIRKALAIPAKHETGTIQDVEHVVLLMQENRSFDHYFGCLKGVRGYGDPRALRLPSGSTVFAQPDGHGRQILPFRMNTVHTSSACLASLDHSWKGTQAAWNDWDVWVSRKSAMTMGHFTREDIPYYYALADAFTICDAYHASIFGPTNPNRLYFFTGTSGLAAGNDGRQVTVNVDDGNPSADSALDNPSFKPFNWKTYPECLQAAGVSWRVYQEYDNFTDNPLQSFAPFRNAPIQSWQHDRARTIVAGSNAQNSATSEGRFLIEAFEKDVAGGTLPQVSWIVPSQAMSEHPDAPPGYGETLVSRLMDVFIRHPDVWAKTVFILNYDENDGFFDHMPAPVPPLKADNPSQGYSSVALDGEALGDVPVGLGPRVPAIVISPWTKGGWVNSQLFDHTSVLMFLEARFGVKAPNITPWRRSVCGDLTSIFDFTRGDRKWPSPLPDTEQYLAQTRSSCHLSPPKVPQVQVMPRQESGQRPARALPYRLSADLLNTGDAQTALRLTNTGPQGIVFQLQSGRRSMRHYTLGAGQTHEIILSPYEDTPLSLHGPDGFQRTLTGAAPPQAILETDADRGIITLRLQSSSNRTRHFSVSSPYTPTDIRTIKLPMHQEVRTSWNISPFDHWYDLIVTEIPEAGMQASGIAEPSSTLRFAGHLQSGRPSRTDPLMGTQNA</sequence>
<protein>
    <submittedName>
        <fullName evidence="4">Phospholipase C, phosphocholine-specific</fullName>
    </submittedName>
</protein>
<dbReference type="PANTHER" id="PTHR31956:SF1">
    <property type="entry name" value="NON-SPECIFIC PHOSPHOLIPASE C1"/>
    <property type="match status" value="1"/>
</dbReference>
<dbReference type="GO" id="GO:0034480">
    <property type="term" value="F:phosphatidylcholine phospholipase C activity"/>
    <property type="evidence" value="ECO:0007669"/>
    <property type="project" value="InterPro"/>
</dbReference>